<keyword evidence="2" id="KW-1185">Reference proteome</keyword>
<protein>
    <submittedName>
        <fullName evidence="1">Uncharacterized protein</fullName>
    </submittedName>
</protein>
<reference evidence="1 2" key="1">
    <citation type="submission" date="2009-01" db="EMBL/GenBank/DDBJ databases">
        <authorList>
            <person name="Fulton L."/>
            <person name="Clifton S."/>
            <person name="Fulton B."/>
            <person name="Xu J."/>
            <person name="Minx P."/>
            <person name="Pepin K.H."/>
            <person name="Johnson M."/>
            <person name="Bhonagiri V."/>
            <person name="Nash W.E."/>
            <person name="Mardis E.R."/>
            <person name="Wilson R.K."/>
        </authorList>
    </citation>
    <scope>NUCLEOTIDE SEQUENCE [LARGE SCALE GENOMIC DNA]</scope>
    <source>
        <strain evidence="2">DSM 10507 / JCM 14656 / S5a33</strain>
    </source>
</reference>
<dbReference type="Proteomes" id="UP000003100">
    <property type="component" value="Unassembled WGS sequence"/>
</dbReference>
<proteinExistence type="predicted"/>
<reference evidence="1 2" key="2">
    <citation type="submission" date="2009-02" db="EMBL/GenBank/DDBJ databases">
        <title>Draft genome sequence of Blautia hydrogenotrophica DSM 10507 (Ruminococcus hydrogenotrophicus DSM 10507).</title>
        <authorList>
            <person name="Sudarsanam P."/>
            <person name="Ley R."/>
            <person name="Guruge J."/>
            <person name="Turnbaugh P.J."/>
            <person name="Mahowald M."/>
            <person name="Liep D."/>
            <person name="Gordon J."/>
        </authorList>
    </citation>
    <scope>NUCLEOTIDE SEQUENCE [LARGE SCALE GENOMIC DNA]</scope>
    <source>
        <strain evidence="2">DSM 10507 / JCM 14656 / S5a33</strain>
    </source>
</reference>
<comment type="caution">
    <text evidence="1">The sequence shown here is derived from an EMBL/GenBank/DDBJ whole genome shotgun (WGS) entry which is preliminary data.</text>
</comment>
<dbReference type="HOGENOM" id="CLU_3096158_0_0_9"/>
<gene>
    <name evidence="1" type="ORF">RUMHYD_00029</name>
</gene>
<evidence type="ECO:0000313" key="2">
    <source>
        <dbReference type="Proteomes" id="UP000003100"/>
    </source>
</evidence>
<dbReference type="EMBL" id="ACBZ01000002">
    <property type="protein sequence ID" value="EEG50972.1"/>
    <property type="molecule type" value="Genomic_DNA"/>
</dbReference>
<evidence type="ECO:0000313" key="1">
    <source>
        <dbReference type="EMBL" id="EEG50972.1"/>
    </source>
</evidence>
<sequence>MFLPSTGKDIIFVSCQTCEQSSVEDITKERRNYGKNTIQKTIDANRWLSTL</sequence>
<organism evidence="1 2">
    <name type="scientific">Blautia hydrogenotrophica (strain DSM 10507 / JCM 14656 / S5a33)</name>
    <name type="common">Ruminococcus hydrogenotrophicus</name>
    <dbReference type="NCBI Taxonomy" id="476272"/>
    <lineage>
        <taxon>Bacteria</taxon>
        <taxon>Bacillati</taxon>
        <taxon>Bacillota</taxon>
        <taxon>Clostridia</taxon>
        <taxon>Lachnospirales</taxon>
        <taxon>Lachnospiraceae</taxon>
        <taxon>Blautia</taxon>
    </lineage>
</organism>
<name>C0CGR6_BLAHS</name>
<dbReference type="AlphaFoldDB" id="C0CGR6"/>
<accession>C0CGR6</accession>